<keyword evidence="6" id="KW-1185">Reference proteome</keyword>
<name>A0AAW5K5Y0_9BACT</name>
<protein>
    <submittedName>
        <fullName evidence="5">GntR family transcriptional regulator</fullName>
    </submittedName>
</protein>
<keyword evidence="3" id="KW-0804">Transcription</keyword>
<dbReference type="AlphaFoldDB" id="A0AAW5K5Y0"/>
<dbReference type="Pfam" id="PF00392">
    <property type="entry name" value="GntR"/>
    <property type="match status" value="1"/>
</dbReference>
<dbReference type="InterPro" id="IPR036388">
    <property type="entry name" value="WH-like_DNA-bd_sf"/>
</dbReference>
<comment type="caution">
    <text evidence="5">The sequence shown here is derived from an EMBL/GenBank/DDBJ whole genome shotgun (WGS) entry which is preliminary data.</text>
</comment>
<dbReference type="Proteomes" id="UP001205919">
    <property type="component" value="Unassembled WGS sequence"/>
</dbReference>
<dbReference type="InterPro" id="IPR008920">
    <property type="entry name" value="TF_FadR/GntR_C"/>
</dbReference>
<dbReference type="InterPro" id="IPR011711">
    <property type="entry name" value="GntR_C"/>
</dbReference>
<dbReference type="GO" id="GO:0003677">
    <property type="term" value="F:DNA binding"/>
    <property type="evidence" value="ECO:0007669"/>
    <property type="project" value="UniProtKB-KW"/>
</dbReference>
<dbReference type="Gene3D" id="1.10.10.10">
    <property type="entry name" value="Winged helix-like DNA-binding domain superfamily/Winged helix DNA-binding domain"/>
    <property type="match status" value="1"/>
</dbReference>
<dbReference type="PRINTS" id="PR00035">
    <property type="entry name" value="HTHGNTR"/>
</dbReference>
<dbReference type="GO" id="GO:0003700">
    <property type="term" value="F:DNA-binding transcription factor activity"/>
    <property type="evidence" value="ECO:0007669"/>
    <property type="project" value="InterPro"/>
</dbReference>
<dbReference type="Pfam" id="PF07729">
    <property type="entry name" value="FCD"/>
    <property type="match status" value="1"/>
</dbReference>
<dbReference type="PANTHER" id="PTHR43537:SF24">
    <property type="entry name" value="GLUCONATE OPERON TRANSCRIPTIONAL REPRESSOR"/>
    <property type="match status" value="1"/>
</dbReference>
<evidence type="ECO:0000256" key="1">
    <source>
        <dbReference type="ARBA" id="ARBA00023015"/>
    </source>
</evidence>
<evidence type="ECO:0000256" key="3">
    <source>
        <dbReference type="ARBA" id="ARBA00023163"/>
    </source>
</evidence>
<sequence length="216" mass="24481">MDSFLEQTAPGVAYTEIKKMIMLKRLTPGQRLAEISLSQEIGVSRTPVREALRKLASEGWLKMVPNSGVWVASPTRREIINAYEVRAKLEQWGAEAAMPNVTPLLISRLEENIEEEQAVYDGRINPDRYSDINSSFHLSIAEAGGNDILCQHIRIAINRTDIYMILYENYLDFANNRSLSEHRELLELFRSRDTAAAVEKIGIHVQNGFSDLNIGY</sequence>
<dbReference type="SMART" id="SM00895">
    <property type="entry name" value="FCD"/>
    <property type="match status" value="1"/>
</dbReference>
<evidence type="ECO:0000313" key="5">
    <source>
        <dbReference type="EMBL" id="MCQ4814585.1"/>
    </source>
</evidence>
<reference evidence="5 6" key="1">
    <citation type="submission" date="2022-06" db="EMBL/GenBank/DDBJ databases">
        <title>Isolation of gut microbiota from human fecal samples.</title>
        <authorList>
            <person name="Pamer E.G."/>
            <person name="Barat B."/>
            <person name="Waligurski E."/>
            <person name="Medina S."/>
            <person name="Paddock L."/>
            <person name="Mostad J."/>
        </authorList>
    </citation>
    <scope>NUCLEOTIDE SEQUENCE [LARGE SCALE GENOMIC DNA]</scope>
    <source>
        <strain evidence="5 6">DFI.9.90</strain>
    </source>
</reference>
<dbReference type="SMART" id="SM00345">
    <property type="entry name" value="HTH_GNTR"/>
    <property type="match status" value="1"/>
</dbReference>
<evidence type="ECO:0000313" key="6">
    <source>
        <dbReference type="Proteomes" id="UP001205919"/>
    </source>
</evidence>
<keyword evidence="2" id="KW-0238">DNA-binding</keyword>
<organism evidence="5 6">
    <name type="scientific">Cloacibacillus evryensis</name>
    <dbReference type="NCBI Taxonomy" id="508460"/>
    <lineage>
        <taxon>Bacteria</taxon>
        <taxon>Thermotogati</taxon>
        <taxon>Synergistota</taxon>
        <taxon>Synergistia</taxon>
        <taxon>Synergistales</taxon>
        <taxon>Synergistaceae</taxon>
        <taxon>Cloacibacillus</taxon>
    </lineage>
</organism>
<dbReference type="InterPro" id="IPR000524">
    <property type="entry name" value="Tscrpt_reg_HTH_GntR"/>
</dbReference>
<keyword evidence="1" id="KW-0805">Transcription regulation</keyword>
<dbReference type="GeneID" id="95757647"/>
<dbReference type="InterPro" id="IPR036390">
    <property type="entry name" value="WH_DNA-bd_sf"/>
</dbReference>
<dbReference type="EMBL" id="JANFYT010000017">
    <property type="protein sequence ID" value="MCQ4814585.1"/>
    <property type="molecule type" value="Genomic_DNA"/>
</dbReference>
<dbReference type="PROSITE" id="PS50949">
    <property type="entry name" value="HTH_GNTR"/>
    <property type="match status" value="1"/>
</dbReference>
<dbReference type="CDD" id="cd07377">
    <property type="entry name" value="WHTH_GntR"/>
    <property type="match status" value="1"/>
</dbReference>
<evidence type="ECO:0000256" key="2">
    <source>
        <dbReference type="ARBA" id="ARBA00023125"/>
    </source>
</evidence>
<dbReference type="SUPFAM" id="SSF46785">
    <property type="entry name" value="Winged helix' DNA-binding domain"/>
    <property type="match status" value="1"/>
</dbReference>
<dbReference type="PANTHER" id="PTHR43537">
    <property type="entry name" value="TRANSCRIPTIONAL REGULATOR, GNTR FAMILY"/>
    <property type="match status" value="1"/>
</dbReference>
<evidence type="ECO:0000259" key="4">
    <source>
        <dbReference type="PROSITE" id="PS50949"/>
    </source>
</evidence>
<feature type="domain" description="HTH gntR-type" evidence="4">
    <location>
        <begin position="7"/>
        <end position="74"/>
    </location>
</feature>
<proteinExistence type="predicted"/>
<gene>
    <name evidence="5" type="ORF">NE630_09110</name>
</gene>
<dbReference type="RefSeq" id="WP_008708720.1">
    <property type="nucleotide sequence ID" value="NZ_CABKQM010000002.1"/>
</dbReference>
<dbReference type="Gene3D" id="1.20.120.530">
    <property type="entry name" value="GntR ligand-binding domain-like"/>
    <property type="match status" value="1"/>
</dbReference>
<accession>A0AAW5K5Y0</accession>
<dbReference type="SUPFAM" id="SSF48008">
    <property type="entry name" value="GntR ligand-binding domain-like"/>
    <property type="match status" value="1"/>
</dbReference>